<dbReference type="AlphaFoldDB" id="A0AAW3EVE0"/>
<comment type="caution">
    <text evidence="1">The sequence shown here is derived from an EMBL/GenBank/DDBJ whole genome shotgun (WGS) entry which is preliminary data.</text>
</comment>
<accession>A0AAW3EVE0</accession>
<sequence>MSPYYIRHLLCAIVDNHFEVVEPDDDTELTVTVAELLHALRNAFELGQDVRRN</sequence>
<evidence type="ECO:0000313" key="1">
    <source>
        <dbReference type="EMBL" id="KGC10619.1"/>
    </source>
</evidence>
<proteinExistence type="predicted"/>
<gene>
    <name evidence="1" type="ORF">DM48_6717</name>
</gene>
<dbReference type="Proteomes" id="UP000029590">
    <property type="component" value="Unassembled WGS sequence"/>
</dbReference>
<dbReference type="EMBL" id="JPGG01000018">
    <property type="protein sequence ID" value="KGC10619.1"/>
    <property type="molecule type" value="Genomic_DNA"/>
</dbReference>
<organism evidence="1 2">
    <name type="scientific">Burkholderia gladioli</name>
    <name type="common">Pseudomonas marginata</name>
    <name type="synonym">Phytomonas marginata</name>
    <dbReference type="NCBI Taxonomy" id="28095"/>
    <lineage>
        <taxon>Bacteria</taxon>
        <taxon>Pseudomonadati</taxon>
        <taxon>Pseudomonadota</taxon>
        <taxon>Betaproteobacteria</taxon>
        <taxon>Burkholderiales</taxon>
        <taxon>Burkholderiaceae</taxon>
        <taxon>Burkholderia</taxon>
    </lineage>
</organism>
<protein>
    <recommendedName>
        <fullName evidence="3">Acyl carrier protein</fullName>
    </recommendedName>
</protein>
<evidence type="ECO:0000313" key="2">
    <source>
        <dbReference type="Proteomes" id="UP000029590"/>
    </source>
</evidence>
<evidence type="ECO:0008006" key="3">
    <source>
        <dbReference type="Google" id="ProtNLM"/>
    </source>
</evidence>
<reference evidence="1 2" key="1">
    <citation type="submission" date="2014-04" db="EMBL/GenBank/DDBJ databases">
        <authorList>
            <person name="Bishop-Lilly K.A."/>
            <person name="Broomall S.M."/>
            <person name="Chain P.S."/>
            <person name="Chertkov O."/>
            <person name="Coyne S.R."/>
            <person name="Daligault H.E."/>
            <person name="Davenport K.W."/>
            <person name="Erkkila T."/>
            <person name="Frey K.G."/>
            <person name="Gibbons H.S."/>
            <person name="Gu W."/>
            <person name="Jaissle J."/>
            <person name="Johnson S.L."/>
            <person name="Koroleva G.I."/>
            <person name="Ladner J.T."/>
            <person name="Lo C.-C."/>
            <person name="Minogue T.D."/>
            <person name="Munk C."/>
            <person name="Palacios G.F."/>
            <person name="Redden C.L."/>
            <person name="Rosenzweig C.N."/>
            <person name="Scholz M.B."/>
            <person name="Teshima H."/>
            <person name="Xu Y."/>
        </authorList>
    </citation>
    <scope>NUCLEOTIDE SEQUENCE [LARGE SCALE GENOMIC DNA]</scope>
    <source>
        <strain evidence="2">gladioli</strain>
    </source>
</reference>
<dbReference type="RefSeq" id="WP_160167557.1">
    <property type="nucleotide sequence ID" value="NZ_CADEQB010000022.1"/>
</dbReference>
<name>A0AAW3EVE0_BURGA</name>